<proteinExistence type="predicted"/>
<comment type="caution">
    <text evidence="1">The sequence shown here is derived from an EMBL/GenBank/DDBJ whole genome shotgun (WGS) entry which is preliminary data.</text>
</comment>
<accession>A0A1G2D2Q1</accession>
<dbReference type="EMBL" id="MHLL01000053">
    <property type="protein sequence ID" value="OGZ07752.1"/>
    <property type="molecule type" value="Genomic_DNA"/>
</dbReference>
<dbReference type="AlphaFoldDB" id="A0A1G2D2Q1"/>
<sequence length="83" mass="9240">MTAVTQKAPCGAFSKTDTLAKKGNAMAANDLWPFITTSRTASIIFSATLEILKYPRIMILPRLPLCQNKQWVFNLIVFETTSC</sequence>
<reference evidence="1 2" key="1">
    <citation type="journal article" date="2016" name="Nat. Commun.">
        <title>Thousands of microbial genomes shed light on interconnected biogeochemical processes in an aquifer system.</title>
        <authorList>
            <person name="Anantharaman K."/>
            <person name="Brown C.T."/>
            <person name="Hug L.A."/>
            <person name="Sharon I."/>
            <person name="Castelle C.J."/>
            <person name="Probst A.J."/>
            <person name="Thomas B.C."/>
            <person name="Singh A."/>
            <person name="Wilkins M.J."/>
            <person name="Karaoz U."/>
            <person name="Brodie E.L."/>
            <person name="Williams K.H."/>
            <person name="Hubbard S.S."/>
            <person name="Banfield J.F."/>
        </authorList>
    </citation>
    <scope>NUCLEOTIDE SEQUENCE [LARGE SCALE GENOMIC DNA]</scope>
</reference>
<dbReference type="Proteomes" id="UP000177996">
    <property type="component" value="Unassembled WGS sequence"/>
</dbReference>
<name>A0A1G2D2Q1_9BACT</name>
<organism evidence="1 2">
    <name type="scientific">Candidatus Lloydbacteria bacterium RIFCSPHIGHO2_02_FULL_50_13</name>
    <dbReference type="NCBI Taxonomy" id="1798661"/>
    <lineage>
        <taxon>Bacteria</taxon>
        <taxon>Candidatus Lloydiibacteriota</taxon>
    </lineage>
</organism>
<protein>
    <submittedName>
        <fullName evidence="1">Uncharacterized protein</fullName>
    </submittedName>
</protein>
<dbReference type="STRING" id="1798661.A3D65_01460"/>
<evidence type="ECO:0000313" key="1">
    <source>
        <dbReference type="EMBL" id="OGZ07752.1"/>
    </source>
</evidence>
<gene>
    <name evidence="1" type="ORF">A3D65_01460</name>
</gene>
<evidence type="ECO:0000313" key="2">
    <source>
        <dbReference type="Proteomes" id="UP000177996"/>
    </source>
</evidence>